<accession>A0ACD3ACE4</accession>
<proteinExistence type="predicted"/>
<evidence type="ECO:0000313" key="2">
    <source>
        <dbReference type="Proteomes" id="UP000308600"/>
    </source>
</evidence>
<name>A0ACD3ACE4_9AGAR</name>
<reference evidence="1 2" key="1">
    <citation type="journal article" date="2019" name="Nat. Ecol. Evol.">
        <title>Megaphylogeny resolves global patterns of mushroom evolution.</title>
        <authorList>
            <person name="Varga T."/>
            <person name="Krizsan K."/>
            <person name="Foldi C."/>
            <person name="Dima B."/>
            <person name="Sanchez-Garcia M."/>
            <person name="Sanchez-Ramirez S."/>
            <person name="Szollosi G.J."/>
            <person name="Szarkandi J.G."/>
            <person name="Papp V."/>
            <person name="Albert L."/>
            <person name="Andreopoulos W."/>
            <person name="Angelini C."/>
            <person name="Antonin V."/>
            <person name="Barry K.W."/>
            <person name="Bougher N.L."/>
            <person name="Buchanan P."/>
            <person name="Buyck B."/>
            <person name="Bense V."/>
            <person name="Catcheside P."/>
            <person name="Chovatia M."/>
            <person name="Cooper J."/>
            <person name="Damon W."/>
            <person name="Desjardin D."/>
            <person name="Finy P."/>
            <person name="Geml J."/>
            <person name="Haridas S."/>
            <person name="Hughes K."/>
            <person name="Justo A."/>
            <person name="Karasinski D."/>
            <person name="Kautmanova I."/>
            <person name="Kiss B."/>
            <person name="Kocsube S."/>
            <person name="Kotiranta H."/>
            <person name="LaButti K.M."/>
            <person name="Lechner B.E."/>
            <person name="Liimatainen K."/>
            <person name="Lipzen A."/>
            <person name="Lukacs Z."/>
            <person name="Mihaltcheva S."/>
            <person name="Morgado L.N."/>
            <person name="Niskanen T."/>
            <person name="Noordeloos M.E."/>
            <person name="Ohm R.A."/>
            <person name="Ortiz-Santana B."/>
            <person name="Ovrebo C."/>
            <person name="Racz N."/>
            <person name="Riley R."/>
            <person name="Savchenko A."/>
            <person name="Shiryaev A."/>
            <person name="Soop K."/>
            <person name="Spirin V."/>
            <person name="Szebenyi C."/>
            <person name="Tomsovsky M."/>
            <person name="Tulloss R.E."/>
            <person name="Uehling J."/>
            <person name="Grigoriev I.V."/>
            <person name="Vagvolgyi C."/>
            <person name="Papp T."/>
            <person name="Martin F.M."/>
            <person name="Miettinen O."/>
            <person name="Hibbett D.S."/>
            <person name="Nagy L.G."/>
        </authorList>
    </citation>
    <scope>NUCLEOTIDE SEQUENCE [LARGE SCALE GENOMIC DNA]</scope>
    <source>
        <strain evidence="1 2">NL-1719</strain>
    </source>
</reference>
<gene>
    <name evidence="1" type="ORF">BDN72DRAFT_847744</name>
</gene>
<evidence type="ECO:0000313" key="1">
    <source>
        <dbReference type="EMBL" id="TFK63294.1"/>
    </source>
</evidence>
<dbReference type="Proteomes" id="UP000308600">
    <property type="component" value="Unassembled WGS sequence"/>
</dbReference>
<sequence length="85" mass="9750">MSSARYERLPTSASDDDIHLADIDQDADAERAPYQFPVYPPDPRFHQPTPPAWVRAGLIIFVIFCLWLSYAIRGMHPPPNKEAWI</sequence>
<organism evidence="1 2">
    <name type="scientific">Pluteus cervinus</name>
    <dbReference type="NCBI Taxonomy" id="181527"/>
    <lineage>
        <taxon>Eukaryota</taxon>
        <taxon>Fungi</taxon>
        <taxon>Dikarya</taxon>
        <taxon>Basidiomycota</taxon>
        <taxon>Agaricomycotina</taxon>
        <taxon>Agaricomycetes</taxon>
        <taxon>Agaricomycetidae</taxon>
        <taxon>Agaricales</taxon>
        <taxon>Pluteineae</taxon>
        <taxon>Pluteaceae</taxon>
        <taxon>Pluteus</taxon>
    </lineage>
</organism>
<protein>
    <submittedName>
        <fullName evidence="1">Uncharacterized protein</fullName>
    </submittedName>
</protein>
<keyword evidence="2" id="KW-1185">Reference proteome</keyword>
<dbReference type="EMBL" id="ML208530">
    <property type="protein sequence ID" value="TFK63294.1"/>
    <property type="molecule type" value="Genomic_DNA"/>
</dbReference>